<dbReference type="Gene3D" id="3.40.50.300">
    <property type="entry name" value="P-loop containing nucleotide triphosphate hydrolases"/>
    <property type="match status" value="1"/>
</dbReference>
<dbReference type="InterPro" id="IPR027417">
    <property type="entry name" value="P-loop_NTPase"/>
</dbReference>
<dbReference type="Pfam" id="PF08011">
    <property type="entry name" value="PDDEXK_9"/>
    <property type="match status" value="1"/>
</dbReference>
<keyword evidence="3" id="KW-1185">Reference proteome</keyword>
<dbReference type="InterPro" id="IPR018631">
    <property type="entry name" value="AAA-ATPase-like_dom"/>
</dbReference>
<name>A0A1G7BPR8_9BACT</name>
<protein>
    <submittedName>
        <fullName evidence="2">PD-(D/E)XK nuclease superfamily protein</fullName>
    </submittedName>
</protein>
<dbReference type="PANTHER" id="PTHR34825:SF1">
    <property type="entry name" value="AAA-ATPASE-LIKE DOMAIN-CONTAINING PROTEIN"/>
    <property type="match status" value="1"/>
</dbReference>
<organism evidence="2 3">
    <name type="scientific">Desulfuromonas thiophila</name>
    <dbReference type="NCBI Taxonomy" id="57664"/>
    <lineage>
        <taxon>Bacteria</taxon>
        <taxon>Pseudomonadati</taxon>
        <taxon>Thermodesulfobacteriota</taxon>
        <taxon>Desulfuromonadia</taxon>
        <taxon>Desulfuromonadales</taxon>
        <taxon>Desulfuromonadaceae</taxon>
        <taxon>Desulfuromonas</taxon>
    </lineage>
</organism>
<accession>A0A1G7BPR8</accession>
<dbReference type="Pfam" id="PF09820">
    <property type="entry name" value="AAA-ATPase_like"/>
    <property type="match status" value="1"/>
</dbReference>
<proteinExistence type="predicted"/>
<dbReference type="Proteomes" id="UP000243205">
    <property type="component" value="Unassembled WGS sequence"/>
</dbReference>
<dbReference type="STRING" id="57664.SAMN05661003_106103"/>
<feature type="domain" description="AAA-ATPase-like" evidence="1">
    <location>
        <begin position="8"/>
        <end position="205"/>
    </location>
</feature>
<evidence type="ECO:0000259" key="1">
    <source>
        <dbReference type="Pfam" id="PF09820"/>
    </source>
</evidence>
<evidence type="ECO:0000313" key="2">
    <source>
        <dbReference type="EMBL" id="SDE28165.1"/>
    </source>
</evidence>
<dbReference type="PANTHER" id="PTHR34825">
    <property type="entry name" value="CONSERVED PROTEIN, WITH A WEAK D-GALACTARATE DEHYDRATASE/ALTRONATE HYDROLASE DOMAIN"/>
    <property type="match status" value="1"/>
</dbReference>
<sequence>MTALKKLPIGIQTFEKIRADHAYLYVDKTALIHQLVTEGEYYFLARPRRFGKSLLVSTLQALFEGRKELFSGLAIEPAWDWNTRYPVIKISFGGVARDLLEMKSLVAAILRSNQQRLGIECHETPSGGVWLKELIEQTRQKYGQKVVILVDEYDKLIVDNLDQPDVASQGREVLRDLYSTIKDSDEHVKFAFLTGVSKFSKVSVFSGLNNLKDISLDPRYATLCGYTQHDLETTFAAHLQGADMAQVRQWYNGYNFLGERVYNPFDILLFCDSGQRFKNYWFATGTPTFLIKLIRQNNFYLPQLDRLEVSEGLIDSFDIDNLQLVPLLFQTGYLSIKSVQPSLRGGQLFRLGFPNREVLLSFTDVLIHFLTEHQSERIRFQEQLYALLQAGDMAQLRDCLKALFASIPYNNYVNNTISSYEGYYASVIYAYLASLGLDLTAEDVTSKGRIDLSIRLDTAIYLIEFKVDGGGKALEQIKQRNYQQKYQGQSKPIYLIGIDFDSAERNLTAFDWEQLG</sequence>
<gene>
    <name evidence="2" type="ORF">SAMN05661003_106103</name>
</gene>
<dbReference type="RefSeq" id="WP_216095190.1">
    <property type="nucleotide sequence ID" value="NZ_FNAQ01000006.1"/>
</dbReference>
<evidence type="ECO:0000313" key="3">
    <source>
        <dbReference type="Proteomes" id="UP000243205"/>
    </source>
</evidence>
<reference evidence="3" key="1">
    <citation type="submission" date="2016-10" db="EMBL/GenBank/DDBJ databases">
        <authorList>
            <person name="Varghese N."/>
            <person name="Submissions S."/>
        </authorList>
    </citation>
    <scope>NUCLEOTIDE SEQUENCE [LARGE SCALE GENOMIC DNA]</scope>
    <source>
        <strain evidence="3">DSM 8987</strain>
    </source>
</reference>
<dbReference type="AlphaFoldDB" id="A0A1G7BPR8"/>
<dbReference type="InterPro" id="IPR012547">
    <property type="entry name" value="PDDEXK_9"/>
</dbReference>
<dbReference type="EMBL" id="FNAQ01000006">
    <property type="protein sequence ID" value="SDE28165.1"/>
    <property type="molecule type" value="Genomic_DNA"/>
</dbReference>